<keyword evidence="1" id="KW-0175">Coiled coil</keyword>
<gene>
    <name evidence="2" type="ORF">RBH19_08430</name>
</gene>
<feature type="coiled-coil region" evidence="1">
    <location>
        <begin position="58"/>
        <end position="85"/>
    </location>
</feature>
<dbReference type="Gene3D" id="1.25.40.10">
    <property type="entry name" value="Tetratricopeptide repeat domain"/>
    <property type="match status" value="1"/>
</dbReference>
<comment type="caution">
    <text evidence="2">The sequence shown here is derived from an EMBL/GenBank/DDBJ whole genome shotgun (WGS) entry which is preliminary data.</text>
</comment>
<name>A0ABU0W797_9GAMM</name>
<organism evidence="2 3">
    <name type="scientific">Natronospira bacteriovora</name>
    <dbReference type="NCBI Taxonomy" id="3069753"/>
    <lineage>
        <taxon>Bacteria</taxon>
        <taxon>Pseudomonadati</taxon>
        <taxon>Pseudomonadota</taxon>
        <taxon>Gammaproteobacteria</taxon>
        <taxon>Natronospirales</taxon>
        <taxon>Natronospiraceae</taxon>
        <taxon>Natronospira</taxon>
    </lineage>
</organism>
<proteinExistence type="predicted"/>
<dbReference type="Proteomes" id="UP001239019">
    <property type="component" value="Unassembled WGS sequence"/>
</dbReference>
<protein>
    <recommendedName>
        <fullName evidence="4">Sulfotransferase family protein</fullName>
    </recommendedName>
</protein>
<evidence type="ECO:0000313" key="3">
    <source>
        <dbReference type="Proteomes" id="UP001239019"/>
    </source>
</evidence>
<evidence type="ECO:0000313" key="2">
    <source>
        <dbReference type="EMBL" id="MDQ2069897.1"/>
    </source>
</evidence>
<evidence type="ECO:0008006" key="4">
    <source>
        <dbReference type="Google" id="ProtNLM"/>
    </source>
</evidence>
<accession>A0ABU0W797</accession>
<dbReference type="RefSeq" id="WP_306728391.1">
    <property type="nucleotide sequence ID" value="NZ_JAVDDT010000004.1"/>
</dbReference>
<sequence>MSIDNRGFEVCVGSSGMVARRVIMWRCRRDLGHAVLYLDNPPESLSRLSAALCLFGRLQRVAQLAKRLARELESIEERFEGHARDARKRAVMLARMIEVAAAPESPSALVALGLALERCGYRGRAERVFSAAVASDTAGGEERLTARRRLASLAWRRGGSDEAIRLLSSCGRPRDRRVRSSIISQLSVRHGFLLLNAGSRESGLRLIEGGVIGDGLDVNAASRVATLYALLSQDDGAQATLSALKGAGENRQRSGNEEPAGVHPVVLAGFGWSGSGAVFDFLRGFDGVADPLKGAEIGLWSGQGGLLDLYETAIRGESLEIPLRRFVAHYCFGHPHPGRALKGKNAGGLYRFLAEGQREQLIGVLERFLTDLLTSGSDTEKLIVCFQRFSGDVLTLLCGGSSYCLMGNCIPAERIEAVQLLPAASVVVCWRDPRDAYVSKKMVFPESPLTPSGWRDQLDSRIQPYLAGKKKVESAVSFWRDIWFEEFVTDPVLRNEIASGVGLQSHRDRSTFDPSLSARNIGIHVNAGLPDRQGWDELLGIIRQRKQQASE</sequence>
<dbReference type="InterPro" id="IPR011990">
    <property type="entry name" value="TPR-like_helical_dom_sf"/>
</dbReference>
<keyword evidence="3" id="KW-1185">Reference proteome</keyword>
<evidence type="ECO:0000256" key="1">
    <source>
        <dbReference type="SAM" id="Coils"/>
    </source>
</evidence>
<reference evidence="2 3" key="1">
    <citation type="submission" date="2023-08" db="EMBL/GenBank/DDBJ databases">
        <title>Whole-genome sequencing of halo(alkali)philic microorganisms from hypersaline lakes.</title>
        <authorList>
            <person name="Sorokin D.Y."/>
            <person name="Abbas B."/>
            <person name="Merkel A.Y."/>
        </authorList>
    </citation>
    <scope>NUCLEOTIDE SEQUENCE [LARGE SCALE GENOMIC DNA]</scope>
    <source>
        <strain evidence="2 3">AB-CW4</strain>
    </source>
</reference>
<dbReference type="EMBL" id="JAVDDT010000004">
    <property type="protein sequence ID" value="MDQ2069897.1"/>
    <property type="molecule type" value="Genomic_DNA"/>
</dbReference>